<geneLocation type="plasmid" evidence="1 2">
    <name>p_unnamed2</name>
</geneLocation>
<reference evidence="1" key="1">
    <citation type="submission" date="2022-09" db="EMBL/GenBank/DDBJ databases">
        <title>Interaction between co-microsymbionts with complementary sets of symbiotic genes in legume-rhizobium systems.</title>
        <authorList>
            <person name="Safronova V."/>
            <person name="Sazanova A."/>
            <person name="Afonin A."/>
            <person name="Chirak E."/>
        </authorList>
    </citation>
    <scope>NUCLEOTIDE SEQUENCE</scope>
    <source>
        <strain evidence="1">A18/3m</strain>
    </source>
</reference>
<proteinExistence type="predicted"/>
<gene>
    <name evidence="1" type="ORF">N8E88_06105</name>
</gene>
<name>A0ACD4CWF1_9HYPH</name>
<keyword evidence="2" id="KW-1185">Reference proteome</keyword>
<sequence length="155" mass="17314">MSKNDLVEGDYRFTEQVGHLLRKAYQRHLSIFQDNASDPNLTAVQFVTLCTLHDRGPSSQAELVKATAVDQATIRGIVDRLRLRGLIEVSKDASDGRKIIMSLLPEGEAVLKQMYPRAHLITAKTMDRLNSAEQVALLFLLRKIAADDLSNDEPL</sequence>
<dbReference type="Proteomes" id="UP001061991">
    <property type="component" value="Plasmid p_unnamed2"/>
</dbReference>
<accession>A0ACD4CWF1</accession>
<keyword evidence="1" id="KW-0614">Plasmid</keyword>
<evidence type="ECO:0000313" key="1">
    <source>
        <dbReference type="EMBL" id="UXN57869.1"/>
    </source>
</evidence>
<evidence type="ECO:0000313" key="2">
    <source>
        <dbReference type="Proteomes" id="UP001061991"/>
    </source>
</evidence>
<dbReference type="EMBL" id="CP104971">
    <property type="protein sequence ID" value="UXN57869.1"/>
    <property type="molecule type" value="Genomic_DNA"/>
</dbReference>
<organism evidence="1 2">
    <name type="scientific">Phyllobacterium zundukense</name>
    <dbReference type="NCBI Taxonomy" id="1867719"/>
    <lineage>
        <taxon>Bacteria</taxon>
        <taxon>Pseudomonadati</taxon>
        <taxon>Pseudomonadota</taxon>
        <taxon>Alphaproteobacteria</taxon>
        <taxon>Hyphomicrobiales</taxon>
        <taxon>Phyllobacteriaceae</taxon>
        <taxon>Phyllobacterium</taxon>
    </lineage>
</organism>
<protein>
    <submittedName>
        <fullName evidence="1">MarR family transcriptional regulator</fullName>
    </submittedName>
</protein>